<dbReference type="AlphaFoldDB" id="A0A4S2DG60"/>
<reference evidence="2 3" key="1">
    <citation type="submission" date="2019-04" db="EMBL/GenBank/DDBJ databases">
        <title>Microbes associate with the intestines of laboratory mice.</title>
        <authorList>
            <person name="Navarre W."/>
            <person name="Wong E."/>
            <person name="Huang K."/>
            <person name="Tropini C."/>
            <person name="Ng K."/>
            <person name="Yu B."/>
        </authorList>
    </citation>
    <scope>NUCLEOTIDE SEQUENCE [LARGE SCALE GENOMIC DNA]</scope>
    <source>
        <strain evidence="2 3">NM50_B9-20</strain>
    </source>
</reference>
<keyword evidence="1" id="KW-0812">Transmembrane</keyword>
<dbReference type="OrthoDB" id="166377at2"/>
<evidence type="ECO:0000313" key="2">
    <source>
        <dbReference type="EMBL" id="TGY39931.1"/>
    </source>
</evidence>
<feature type="transmembrane region" description="Helical" evidence="1">
    <location>
        <begin position="65"/>
        <end position="82"/>
    </location>
</feature>
<keyword evidence="1" id="KW-0472">Membrane</keyword>
<evidence type="ECO:0000256" key="1">
    <source>
        <dbReference type="SAM" id="Phobius"/>
    </source>
</evidence>
<feature type="transmembrane region" description="Helical" evidence="1">
    <location>
        <begin position="7"/>
        <end position="25"/>
    </location>
</feature>
<dbReference type="Proteomes" id="UP000306888">
    <property type="component" value="Unassembled WGS sequence"/>
</dbReference>
<name>A0A4S2DG60_9CLOT</name>
<dbReference type="RefSeq" id="WP_136008258.1">
    <property type="nucleotide sequence ID" value="NZ_SRYR01000018.1"/>
</dbReference>
<organism evidence="2 3">
    <name type="scientific">Clostridium sartagoforme</name>
    <dbReference type="NCBI Taxonomy" id="84031"/>
    <lineage>
        <taxon>Bacteria</taxon>
        <taxon>Bacillati</taxon>
        <taxon>Bacillota</taxon>
        <taxon>Clostridia</taxon>
        <taxon>Eubacteriales</taxon>
        <taxon>Clostridiaceae</taxon>
        <taxon>Clostridium</taxon>
    </lineage>
</organism>
<feature type="transmembrane region" description="Helical" evidence="1">
    <location>
        <begin position="94"/>
        <end position="114"/>
    </location>
</feature>
<dbReference type="EMBL" id="SRYR01000018">
    <property type="protein sequence ID" value="TGY39931.1"/>
    <property type="molecule type" value="Genomic_DNA"/>
</dbReference>
<feature type="transmembrane region" description="Helical" evidence="1">
    <location>
        <begin position="134"/>
        <end position="154"/>
    </location>
</feature>
<comment type="caution">
    <text evidence="2">The sequence shown here is derived from an EMBL/GenBank/DDBJ whole genome shotgun (WGS) entry which is preliminary data.</text>
</comment>
<sequence length="162" mass="18238">MKNIIKSISIFFMALFISIVVYPFLHELGHSIMAILLGVRIVEINLLPTPNILCENVGNEITKELLIGSSGIILPIIISLSIRTKKFWGWYSNLILKCICLLSVSISALAIIFQKSKLFLQDDMRIVLGLGDEGKIFCLIIILCMAVILSFNIYKEIHKRTT</sequence>
<evidence type="ECO:0000313" key="3">
    <source>
        <dbReference type="Proteomes" id="UP000306888"/>
    </source>
</evidence>
<keyword evidence="1" id="KW-1133">Transmembrane helix</keyword>
<gene>
    <name evidence="2" type="ORF">E5347_16155</name>
</gene>
<keyword evidence="3" id="KW-1185">Reference proteome</keyword>
<proteinExistence type="predicted"/>
<protein>
    <recommendedName>
        <fullName evidence="4">M50 family peptidase</fullName>
    </recommendedName>
</protein>
<evidence type="ECO:0008006" key="4">
    <source>
        <dbReference type="Google" id="ProtNLM"/>
    </source>
</evidence>
<dbReference type="Pfam" id="PF13398">
    <property type="entry name" value="Peptidase_M50B"/>
    <property type="match status" value="1"/>
</dbReference>
<accession>A0A4S2DG60</accession>
<dbReference type="InterPro" id="IPR049500">
    <property type="entry name" value="Peptidase_M50B-like"/>
</dbReference>